<evidence type="ECO:0000256" key="1">
    <source>
        <dbReference type="ARBA" id="ARBA00006192"/>
    </source>
</evidence>
<dbReference type="PANTHER" id="PTHR47447:SF23">
    <property type="entry name" value="PENTACOTRIPEPTIDE-REPEAT REGION OF PRORP DOMAIN-CONTAINING PROTEIN"/>
    <property type="match status" value="1"/>
</dbReference>
<dbReference type="Pfam" id="PF13812">
    <property type="entry name" value="PPR_3"/>
    <property type="match status" value="1"/>
</dbReference>
<feature type="repeat" description="PPR" evidence="5">
    <location>
        <begin position="530"/>
        <end position="564"/>
    </location>
</feature>
<comment type="subunit">
    <text evidence="4">Binds to mitochondrial small subunit 15S rRNA.</text>
</comment>
<evidence type="ECO:0000313" key="7">
    <source>
        <dbReference type="EMBL" id="GAA5805734.1"/>
    </source>
</evidence>
<accession>A0ABP9YFJ6</accession>
<gene>
    <name evidence="7" type="ORF">HPULCUR_011259</name>
</gene>
<dbReference type="PANTHER" id="PTHR47447">
    <property type="entry name" value="OS03G0856100 PROTEIN"/>
    <property type="match status" value="1"/>
</dbReference>
<evidence type="ECO:0000256" key="5">
    <source>
        <dbReference type="PROSITE-ProRule" id="PRU00708"/>
    </source>
</evidence>
<name>A0ABP9YFJ6_9FUNG</name>
<proteinExistence type="inferred from homology"/>
<evidence type="ECO:0000259" key="6">
    <source>
        <dbReference type="Pfam" id="PF17177"/>
    </source>
</evidence>
<dbReference type="EMBL" id="BAABUJ010000050">
    <property type="protein sequence ID" value="GAA5805734.1"/>
    <property type="molecule type" value="Genomic_DNA"/>
</dbReference>
<feature type="repeat" description="PPR" evidence="5">
    <location>
        <begin position="422"/>
        <end position="456"/>
    </location>
</feature>
<evidence type="ECO:0000256" key="2">
    <source>
        <dbReference type="ARBA" id="ARBA00022737"/>
    </source>
</evidence>
<feature type="domain" description="PROP1-like PPR" evidence="6">
    <location>
        <begin position="429"/>
        <end position="594"/>
    </location>
</feature>
<dbReference type="NCBIfam" id="TIGR00756">
    <property type="entry name" value="PPR"/>
    <property type="match status" value="7"/>
</dbReference>
<evidence type="ECO:0000256" key="3">
    <source>
        <dbReference type="ARBA" id="ARBA00044493"/>
    </source>
</evidence>
<comment type="caution">
    <text evidence="7">The sequence shown here is derived from an EMBL/GenBank/DDBJ whole genome shotgun (WGS) entry which is preliminary data.</text>
</comment>
<evidence type="ECO:0000256" key="4">
    <source>
        <dbReference type="ARBA" id="ARBA00044511"/>
    </source>
</evidence>
<reference evidence="7 8" key="1">
    <citation type="submission" date="2024-04" db="EMBL/GenBank/DDBJ databases">
        <title>genome sequences of Mucor flavus KT1a and Helicostylum pulchrum KT1b strains isolation_sourced from the surface of a dry-aged beef.</title>
        <authorList>
            <person name="Toyotome T."/>
            <person name="Hosono M."/>
            <person name="Torimaru M."/>
            <person name="Fukuda K."/>
            <person name="Mikami N."/>
        </authorList>
    </citation>
    <scope>NUCLEOTIDE SEQUENCE [LARGE SCALE GENOMIC DNA]</scope>
    <source>
        <strain evidence="7 8">KT1b</strain>
    </source>
</reference>
<dbReference type="PROSITE" id="PS51375">
    <property type="entry name" value="PPR"/>
    <property type="match status" value="6"/>
</dbReference>
<feature type="repeat" description="PPR" evidence="5">
    <location>
        <begin position="634"/>
        <end position="668"/>
    </location>
</feature>
<dbReference type="InterPro" id="IPR011990">
    <property type="entry name" value="TPR-like_helical_dom_sf"/>
</dbReference>
<sequence>MLTSLIAGSCKQSRHCPCYNKTITNLWIEECLFIKPKRRYTTTKRSNVTLIPKSAPKNILPQPWISSSWTRSVSTTPADAATIAKINKKVEYVDVLNVALDQSNVSVAQSLFGNTLMLLRNGSPELAWNCYRDLTCRHIQKYISRDQYKQLIKLFNHTKSDQAQSLEYILTLVEDMKKLGYRIGRKEKLLLMRSLGLNGNINAMEKIFEDLKNEQLLFVESPAEGAAQRPFNIMLTSYGEQSDIMGTYAVAEKSMKIYGEMMDGNIQPASSTTRLLMENIKMADRSDEMVEKVWEWLWTKIGMNVAGKTKELEPTLYRDMVMYFASAGRPEYALEINDIMTKRKIPRTVRMMTALIHKVGRAGDIDKAMDLLNEMMMVESLVPTLVTFNALIDIHAHKKPVPDIAGANRIYNMLGEVGFSPDTVTFGTLIDMFSKKGDLSGAKKLYNDMKSRNITPSPYIFSSFIECFLNLNDHESAMDILDLLKKQARRGLPPVREAYNLMFKGLVESDLIREAVMLLEVMSKENMGLEARTFSPLLSYYAKRGEPEGARKVASMMTQAQIKPTSHTYTSLLHSYAKAGDTEGAENIFHILKQKYRPTSHAYNALLYVYTKNNVMDKVLDTYRRMSKAFVRHNEYTYGILMYFYSRRKEIESVESLMKTMESNDVVPGAICWTILMQTYFECGRPQDGRNVMDRMIQAGWEPSNVSWSIMINGFVRANELELAESVLTEIIDRSQRSYLDTYKHRLLKDTNARVDYDKVLPETIEDVLNKSHASKLKPEKRLTSYLFAPIIDAHREANNLDQAKSVYKTMVNLSVPTTIPIYVSLMAVFDKELNHDAVESMWNALYKNNTSKLENLDPIFEEPIPVPAMEYNFTNLLTLNEDQDTEVSKPAIRKQVSPFALSIYMNSLISQKRIDEVETLWSKLSSENYEFDEHNWNRYVVALVESGKLEYACRLISKEFFGKSKNNNDINVKKTYRKRDDIFISNNDQLHVKTCSLLADKFEITGAEFMGEPRLRSVVTDRIKEYVNHLDRLDRLETNTHTVKE</sequence>
<dbReference type="Pfam" id="PF13041">
    <property type="entry name" value="PPR_2"/>
    <property type="match status" value="1"/>
</dbReference>
<protein>
    <recommendedName>
        <fullName evidence="6">PROP1-like PPR domain-containing protein</fullName>
    </recommendedName>
</protein>
<dbReference type="Proteomes" id="UP001476247">
    <property type="component" value="Unassembled WGS sequence"/>
</dbReference>
<dbReference type="Pfam" id="PF17177">
    <property type="entry name" value="PPR_long"/>
    <property type="match status" value="1"/>
</dbReference>
<feature type="repeat" description="PPR" evidence="5">
    <location>
        <begin position="669"/>
        <end position="703"/>
    </location>
</feature>
<keyword evidence="8" id="KW-1185">Reference proteome</keyword>
<feature type="repeat" description="PPR" evidence="5">
    <location>
        <begin position="565"/>
        <end position="595"/>
    </location>
</feature>
<evidence type="ECO:0000313" key="8">
    <source>
        <dbReference type="Proteomes" id="UP001476247"/>
    </source>
</evidence>
<feature type="repeat" description="PPR" evidence="5">
    <location>
        <begin position="704"/>
        <end position="738"/>
    </location>
</feature>
<organism evidence="7 8">
    <name type="scientific">Helicostylum pulchrum</name>
    <dbReference type="NCBI Taxonomy" id="562976"/>
    <lineage>
        <taxon>Eukaryota</taxon>
        <taxon>Fungi</taxon>
        <taxon>Fungi incertae sedis</taxon>
        <taxon>Mucoromycota</taxon>
        <taxon>Mucoromycotina</taxon>
        <taxon>Mucoromycetes</taxon>
        <taxon>Mucorales</taxon>
        <taxon>Mucorineae</taxon>
        <taxon>Mucoraceae</taxon>
        <taxon>Helicostylum</taxon>
    </lineage>
</organism>
<comment type="function">
    <text evidence="3">Regulates mitochondrial small subunit maturation by controlling 15S rRNA 5'-end processing. Localizes to the 5' precursor of the 15S rRNA in a position that is subsequently occupied by mS47 in the mature yeast mtSSU. Uses structure and sequence-specific RNA recognition, binding to a single-stranded region of the precursor and specifically recognizing bases -6 to -1. The exchange of Ccm1 for mS47 is coupled to the irreversible removal of precursor rRNA that is accompanied by conformational changes of the mitoribosomal proteins uS5m and mS26. These conformational changes signal completion of 5'-end rRNA processing through protection of the mature 5'-end of the 15S rRNA and stabilization of mS47. The removal of the 5' precursor together with the dissociation of Ccm1 may be catalyzed by the 5'-3' exoribonuclease Pet127. Involved in the specific removal of group I introns in mitochondrial encoded transcripts.</text>
</comment>
<dbReference type="SUPFAM" id="SSF48452">
    <property type="entry name" value="TPR-like"/>
    <property type="match status" value="1"/>
</dbReference>
<dbReference type="InterPro" id="IPR033443">
    <property type="entry name" value="PROP1-like_PPR_dom"/>
</dbReference>
<keyword evidence="2" id="KW-0677">Repeat</keyword>
<comment type="similarity">
    <text evidence="1">Belongs to the CCM1 family.</text>
</comment>
<dbReference type="Gene3D" id="1.25.40.10">
    <property type="entry name" value="Tetratricopeptide repeat domain"/>
    <property type="match status" value="4"/>
</dbReference>
<dbReference type="InterPro" id="IPR002885">
    <property type="entry name" value="PPR_rpt"/>
</dbReference>
<dbReference type="Pfam" id="PF01535">
    <property type="entry name" value="PPR"/>
    <property type="match status" value="2"/>
</dbReference>